<comment type="similarity">
    <text evidence="1">Belongs to the short-chain dehydrogenases/reductases (SDR) family.</text>
</comment>
<dbReference type="AlphaFoldDB" id="A0A918X484"/>
<evidence type="ECO:0000256" key="1">
    <source>
        <dbReference type="ARBA" id="ARBA00006484"/>
    </source>
</evidence>
<reference evidence="3" key="2">
    <citation type="submission" date="2020-09" db="EMBL/GenBank/DDBJ databases">
        <authorList>
            <person name="Sun Q."/>
            <person name="Ohkuma M."/>
        </authorList>
    </citation>
    <scope>NUCLEOTIDE SEQUENCE</scope>
    <source>
        <strain evidence="3">JCM 4637</strain>
    </source>
</reference>
<dbReference type="Gene3D" id="3.40.50.720">
    <property type="entry name" value="NAD(P)-binding Rossmann-like Domain"/>
    <property type="match status" value="1"/>
</dbReference>
<gene>
    <name evidence="3" type="ORF">GCM10010334_65660</name>
</gene>
<name>A0A918X484_9ACTN</name>
<organism evidence="3 4">
    <name type="scientific">Streptomyces finlayi</name>
    <dbReference type="NCBI Taxonomy" id="67296"/>
    <lineage>
        <taxon>Bacteria</taxon>
        <taxon>Bacillati</taxon>
        <taxon>Actinomycetota</taxon>
        <taxon>Actinomycetes</taxon>
        <taxon>Kitasatosporales</taxon>
        <taxon>Streptomycetaceae</taxon>
        <taxon>Streptomyces</taxon>
    </lineage>
</organism>
<dbReference type="PANTHER" id="PTHR43477">
    <property type="entry name" value="DIHYDROANTICAPSIN 7-DEHYDROGENASE"/>
    <property type="match status" value="1"/>
</dbReference>
<dbReference type="InterPro" id="IPR036291">
    <property type="entry name" value="NAD(P)-bd_dom_sf"/>
</dbReference>
<dbReference type="Proteomes" id="UP000638353">
    <property type="component" value="Unassembled WGS sequence"/>
</dbReference>
<dbReference type="EMBL" id="BMVC01000016">
    <property type="protein sequence ID" value="GHD10500.1"/>
    <property type="molecule type" value="Genomic_DNA"/>
</dbReference>
<dbReference type="InterPro" id="IPR002347">
    <property type="entry name" value="SDR_fam"/>
</dbReference>
<dbReference type="RefSeq" id="WP_189826737.1">
    <property type="nucleotide sequence ID" value="NZ_BMVC01000016.1"/>
</dbReference>
<dbReference type="InterPro" id="IPR051122">
    <property type="entry name" value="SDR_DHRS6-like"/>
</dbReference>
<evidence type="ECO:0000313" key="3">
    <source>
        <dbReference type="EMBL" id="GHD10500.1"/>
    </source>
</evidence>
<evidence type="ECO:0000256" key="2">
    <source>
        <dbReference type="ARBA" id="ARBA00023002"/>
    </source>
</evidence>
<evidence type="ECO:0000313" key="4">
    <source>
        <dbReference type="Proteomes" id="UP000638353"/>
    </source>
</evidence>
<keyword evidence="2" id="KW-0560">Oxidoreductase</keyword>
<dbReference type="CDD" id="cd11731">
    <property type="entry name" value="Lin1944_like_SDR_c"/>
    <property type="match status" value="1"/>
</dbReference>
<proteinExistence type="inferred from homology"/>
<dbReference type="PRINTS" id="PR00081">
    <property type="entry name" value="GDHRDH"/>
</dbReference>
<reference evidence="3" key="1">
    <citation type="journal article" date="2014" name="Int. J. Syst. Evol. Microbiol.">
        <title>Complete genome sequence of Corynebacterium casei LMG S-19264T (=DSM 44701T), isolated from a smear-ripened cheese.</title>
        <authorList>
            <consortium name="US DOE Joint Genome Institute (JGI-PGF)"/>
            <person name="Walter F."/>
            <person name="Albersmeier A."/>
            <person name="Kalinowski J."/>
            <person name="Ruckert C."/>
        </authorList>
    </citation>
    <scope>NUCLEOTIDE SEQUENCE</scope>
    <source>
        <strain evidence="3">JCM 4637</strain>
    </source>
</reference>
<comment type="caution">
    <text evidence="3">The sequence shown here is derived from an EMBL/GenBank/DDBJ whole genome shotgun (WGS) entry which is preliminary data.</text>
</comment>
<dbReference type="Pfam" id="PF13561">
    <property type="entry name" value="adh_short_C2"/>
    <property type="match status" value="1"/>
</dbReference>
<protein>
    <submittedName>
        <fullName evidence="3">Short chain dehydrogenase</fullName>
    </submittedName>
</protein>
<sequence>MKILLVGATGTLGRAVHSLLGPRHEIVAASRSGAAGPKVDLTDPASIAALYAEVGRVDAVMCAAGGVPFRPVGELTYDDLMAGARDKMLGQVELVRRGVEAEAVADGGSFTLITGILSHEPISAGAVAAMANGAVDAFVRAAATELPRGQRINAVSPTMLTESLSKYDASFPGFEPVPAELAAKAYRKSAEGIQTGRTYRVGW</sequence>
<dbReference type="SUPFAM" id="SSF51735">
    <property type="entry name" value="NAD(P)-binding Rossmann-fold domains"/>
    <property type="match status" value="1"/>
</dbReference>
<accession>A0A918X484</accession>
<dbReference type="PANTHER" id="PTHR43477:SF1">
    <property type="entry name" value="DIHYDROANTICAPSIN 7-DEHYDROGENASE"/>
    <property type="match status" value="1"/>
</dbReference>
<dbReference type="GO" id="GO:0016491">
    <property type="term" value="F:oxidoreductase activity"/>
    <property type="evidence" value="ECO:0007669"/>
    <property type="project" value="UniProtKB-KW"/>
</dbReference>
<dbReference type="NCBIfam" id="NF005754">
    <property type="entry name" value="PRK07578.1"/>
    <property type="match status" value="1"/>
</dbReference>